<gene>
    <name evidence="1" type="ORF">C7H19_08350</name>
</gene>
<reference evidence="1 2" key="2">
    <citation type="submission" date="2018-03" db="EMBL/GenBank/DDBJ databases">
        <authorList>
            <person name="Keele B.F."/>
        </authorList>
    </citation>
    <scope>NUCLEOTIDE SEQUENCE [LARGE SCALE GENOMIC DNA]</scope>
    <source>
        <strain evidence="1 2">CCALA 016</strain>
    </source>
</reference>
<organism evidence="1 2">
    <name type="scientific">Aphanothece hegewaldii CCALA 016</name>
    <dbReference type="NCBI Taxonomy" id="2107694"/>
    <lineage>
        <taxon>Bacteria</taxon>
        <taxon>Bacillati</taxon>
        <taxon>Cyanobacteriota</taxon>
        <taxon>Cyanophyceae</taxon>
        <taxon>Oscillatoriophycideae</taxon>
        <taxon>Chroococcales</taxon>
        <taxon>Aphanothecaceae</taxon>
        <taxon>Aphanothece</taxon>
    </lineage>
</organism>
<evidence type="ECO:0000313" key="1">
    <source>
        <dbReference type="EMBL" id="PSF37973.1"/>
    </source>
</evidence>
<sequence length="79" mass="9250">MTISERKLDYLYKILTIFWKHSLELLSLKMEQQENQKLKSVNLSFVVSQENLLKSKALGKLYQLENVDLSVLNCMEVNS</sequence>
<dbReference type="Proteomes" id="UP000239001">
    <property type="component" value="Unassembled WGS sequence"/>
</dbReference>
<proteinExistence type="predicted"/>
<dbReference type="AlphaFoldDB" id="A0A2T1LZZ9"/>
<accession>A0A2T1LZZ9</accession>
<comment type="caution">
    <text evidence="1">The sequence shown here is derived from an EMBL/GenBank/DDBJ whole genome shotgun (WGS) entry which is preliminary data.</text>
</comment>
<dbReference type="EMBL" id="PXOH01000006">
    <property type="protein sequence ID" value="PSF37973.1"/>
    <property type="molecule type" value="Genomic_DNA"/>
</dbReference>
<reference evidence="1 2" key="1">
    <citation type="submission" date="2018-03" db="EMBL/GenBank/DDBJ databases">
        <title>The ancient ancestry and fast evolution of plastids.</title>
        <authorList>
            <person name="Moore K.R."/>
            <person name="Magnabosco C."/>
            <person name="Momper L."/>
            <person name="Gold D.A."/>
            <person name="Bosak T."/>
            <person name="Fournier G.P."/>
        </authorList>
    </citation>
    <scope>NUCLEOTIDE SEQUENCE [LARGE SCALE GENOMIC DNA]</scope>
    <source>
        <strain evidence="1 2">CCALA 016</strain>
    </source>
</reference>
<evidence type="ECO:0000313" key="2">
    <source>
        <dbReference type="Proteomes" id="UP000239001"/>
    </source>
</evidence>
<name>A0A2T1LZZ9_9CHRO</name>
<keyword evidence="2" id="KW-1185">Reference proteome</keyword>
<protein>
    <submittedName>
        <fullName evidence="1">Uncharacterized protein</fullName>
    </submittedName>
</protein>